<name>A0A1E7WUM2_9BURK</name>
<dbReference type="Pfam" id="PF01042">
    <property type="entry name" value="Ribonuc_L-PSP"/>
    <property type="match status" value="1"/>
</dbReference>
<evidence type="ECO:0000313" key="1">
    <source>
        <dbReference type="EMBL" id="OFA03470.1"/>
    </source>
</evidence>
<dbReference type="AlphaFoldDB" id="A0A1E7WUM2"/>
<dbReference type="PANTHER" id="PTHR43857:SF1">
    <property type="entry name" value="YJGH FAMILY PROTEIN"/>
    <property type="match status" value="1"/>
</dbReference>
<dbReference type="PANTHER" id="PTHR43857">
    <property type="entry name" value="BLR7761 PROTEIN"/>
    <property type="match status" value="1"/>
</dbReference>
<keyword evidence="1" id="KW-0560">Oxidoreductase</keyword>
<dbReference type="RefSeq" id="WP_070247549.1">
    <property type="nucleotide sequence ID" value="NZ_LROM01000072.1"/>
</dbReference>
<dbReference type="EMBL" id="LROM01000072">
    <property type="protein sequence ID" value="OFA03470.1"/>
    <property type="molecule type" value="Genomic_DNA"/>
</dbReference>
<dbReference type="InterPro" id="IPR035959">
    <property type="entry name" value="RutC-like_sf"/>
</dbReference>
<dbReference type="Proteomes" id="UP000175989">
    <property type="component" value="Unassembled WGS sequence"/>
</dbReference>
<sequence length="134" mass="14132">MTRRVINPATMYTTTPFAFSHAVEQQPGRTLHLSGQVAWDSQYAVVGGDDVVAQARQALANLKQVLAAAGATPADVVRMRTYIVNHTPEKLAPICAEIAAFYGDAEPAANTVVGVAALALPDFLIEIEVTAALA</sequence>
<dbReference type="CDD" id="cd00448">
    <property type="entry name" value="YjgF_YER057c_UK114_family"/>
    <property type="match status" value="1"/>
</dbReference>
<comment type="caution">
    <text evidence="1">The sequence shown here is derived from an EMBL/GenBank/DDBJ whole genome shotgun (WGS) entry which is preliminary data.</text>
</comment>
<dbReference type="EC" id="1.-.-.-" evidence="1"/>
<protein>
    <submittedName>
        <fullName evidence="1">Putative aminoacrylate peracid reductase RutC</fullName>
        <ecNumber evidence="1">1.-.-.-</ecNumber>
    </submittedName>
</protein>
<organism evidence="1 2">
    <name type="scientific">Duganella phyllosphaerae</name>
    <dbReference type="NCBI Taxonomy" id="762836"/>
    <lineage>
        <taxon>Bacteria</taxon>
        <taxon>Pseudomonadati</taxon>
        <taxon>Pseudomonadota</taxon>
        <taxon>Betaproteobacteria</taxon>
        <taxon>Burkholderiales</taxon>
        <taxon>Oxalobacteraceae</taxon>
        <taxon>Telluria group</taxon>
        <taxon>Duganella</taxon>
    </lineage>
</organism>
<dbReference type="GO" id="GO:0016491">
    <property type="term" value="F:oxidoreductase activity"/>
    <property type="evidence" value="ECO:0007669"/>
    <property type="project" value="UniProtKB-KW"/>
</dbReference>
<proteinExistence type="predicted"/>
<accession>A0A1E7WUM2</accession>
<keyword evidence="2" id="KW-1185">Reference proteome</keyword>
<evidence type="ECO:0000313" key="2">
    <source>
        <dbReference type="Proteomes" id="UP000175989"/>
    </source>
</evidence>
<dbReference type="Gene3D" id="3.30.1330.40">
    <property type="entry name" value="RutC-like"/>
    <property type="match status" value="1"/>
</dbReference>
<dbReference type="SUPFAM" id="SSF55298">
    <property type="entry name" value="YjgF-like"/>
    <property type="match status" value="1"/>
</dbReference>
<dbReference type="OrthoDB" id="9803101at2"/>
<dbReference type="InterPro" id="IPR006175">
    <property type="entry name" value="YjgF/YER057c/UK114"/>
</dbReference>
<gene>
    <name evidence="1" type="primary">rutC</name>
    <name evidence="1" type="ORF">DUPY_18520</name>
</gene>
<reference evidence="2" key="1">
    <citation type="journal article" date="2016" name="Front. Microbiol.">
        <title>Molecular Keys to the Janthinobacterium and Duganella spp. Interaction with the Plant Pathogen Fusarium graminearum.</title>
        <authorList>
            <person name="Haack F.S."/>
            <person name="Poehlein A."/>
            <person name="Kroger C."/>
            <person name="Voigt C.A."/>
            <person name="Piepenbring M."/>
            <person name="Bode H.B."/>
            <person name="Daniel R."/>
            <person name="Schafer W."/>
            <person name="Streit W.R."/>
        </authorList>
    </citation>
    <scope>NUCLEOTIDE SEQUENCE [LARGE SCALE GENOMIC DNA]</scope>
    <source>
        <strain evidence="2">T54</strain>
    </source>
</reference>